<protein>
    <submittedName>
        <fullName evidence="2">Uncharacterized protein</fullName>
    </submittedName>
</protein>
<organism evidence="2 3">
    <name type="scientific">Daldinia eschscholtzii</name>
    <dbReference type="NCBI Taxonomy" id="292717"/>
    <lineage>
        <taxon>Eukaryota</taxon>
        <taxon>Fungi</taxon>
        <taxon>Dikarya</taxon>
        <taxon>Ascomycota</taxon>
        <taxon>Pezizomycotina</taxon>
        <taxon>Sordariomycetes</taxon>
        <taxon>Xylariomycetidae</taxon>
        <taxon>Xylariales</taxon>
        <taxon>Hypoxylaceae</taxon>
        <taxon>Daldinia</taxon>
    </lineage>
</organism>
<dbReference type="PANTHER" id="PTHR45752:SF195">
    <property type="entry name" value="LEUCINE-RICH REPEAT (LRR) FAMILY PROTEIN-RELATED"/>
    <property type="match status" value="1"/>
</dbReference>
<dbReference type="SUPFAM" id="SSF52058">
    <property type="entry name" value="L domain-like"/>
    <property type="match status" value="1"/>
</dbReference>
<dbReference type="InterPro" id="IPR050715">
    <property type="entry name" value="LRR-SigEffector_domain"/>
</dbReference>
<accession>A0AAX6MUT1</accession>
<evidence type="ECO:0000313" key="3">
    <source>
        <dbReference type="Proteomes" id="UP001369815"/>
    </source>
</evidence>
<dbReference type="Proteomes" id="UP001369815">
    <property type="component" value="Unassembled WGS sequence"/>
</dbReference>
<reference evidence="2 3" key="1">
    <citation type="journal article" date="2024" name="Front Chem Biol">
        <title>Unveiling the potential of Daldinia eschscholtzii MFLUCC 19-0629 through bioactivity and bioinformatics studies for enhanced sustainable agriculture production.</title>
        <authorList>
            <person name="Brooks S."/>
            <person name="Weaver J.A."/>
            <person name="Klomchit A."/>
            <person name="Alharthi S.A."/>
            <person name="Onlamun T."/>
            <person name="Nurani R."/>
            <person name="Vong T.K."/>
            <person name="Alberti F."/>
            <person name="Greco C."/>
        </authorList>
    </citation>
    <scope>NUCLEOTIDE SEQUENCE [LARGE SCALE GENOMIC DNA]</scope>
    <source>
        <strain evidence="2">MFLUCC 19-0629</strain>
    </source>
</reference>
<sequence length="575" mass="64762">MDDEEPTLPKLPAVSWDSHTQTFTNTRKRARDQSLAPPVYTNSSDPAVFSSDDDPHVENYTQGKHRKKRYIGTWFQQHPASSDSAFSEAARPLPKAKRTFERQFDSGVWMGSDISVDTDDDTVTEMDLPALSGLSKLPQPRHVGPVPVIPPSEALARRVIQDAIDSGVTDIDLSSSQIDSISNATISQLSMLDTVPPIADDFLFQPKEPSIRLFLSNNPLSRAPGAIFNLENLTFLTLRNTNITELPPSIGKLRNLQTLNISLTRLQYLPGELLDLLKFPSKLETLNIHPNPFLLPDNLEPTIVIDNVWDESKLEHAVLLKDQLRPSDGRRIRFWLDKQYDSTVQSEPHSKKRLHGSFWEMVTLARTQVQYSDSRGAVISTYKLPISKSTTADSPVYDNMDHPTSIIQTEDLRSSPELPRLGRGRSSSVDGQSRVPSLLELALQSCLRSGRLHDLPSYLPSNAPPHFTELLYELADRSEQNADSGDLPCSICGRRVAVPLTEWIEWWAISRIRINETTQELYEERIGSGDRERIIPFTMRGCSWKCLPKAMKPGQRHRGAIRWGFDETYVPVNPI</sequence>
<evidence type="ECO:0000313" key="2">
    <source>
        <dbReference type="EMBL" id="KAK6956276.1"/>
    </source>
</evidence>
<dbReference type="EMBL" id="JBANMG010000002">
    <property type="protein sequence ID" value="KAK6956276.1"/>
    <property type="molecule type" value="Genomic_DNA"/>
</dbReference>
<evidence type="ECO:0000256" key="1">
    <source>
        <dbReference type="SAM" id="MobiDB-lite"/>
    </source>
</evidence>
<name>A0AAX6MUT1_9PEZI</name>
<keyword evidence="3" id="KW-1185">Reference proteome</keyword>
<dbReference type="PANTHER" id="PTHR45752">
    <property type="entry name" value="LEUCINE-RICH REPEAT-CONTAINING"/>
    <property type="match status" value="1"/>
</dbReference>
<dbReference type="InterPro" id="IPR032675">
    <property type="entry name" value="LRR_dom_sf"/>
</dbReference>
<gene>
    <name evidence="2" type="ORF">Daesc_001551</name>
</gene>
<comment type="caution">
    <text evidence="2">The sequence shown here is derived from an EMBL/GenBank/DDBJ whole genome shotgun (WGS) entry which is preliminary data.</text>
</comment>
<dbReference type="AlphaFoldDB" id="A0AAX6MUT1"/>
<feature type="region of interest" description="Disordered" evidence="1">
    <location>
        <begin position="1"/>
        <end position="56"/>
    </location>
</feature>
<dbReference type="Gene3D" id="3.80.10.10">
    <property type="entry name" value="Ribonuclease Inhibitor"/>
    <property type="match status" value="1"/>
</dbReference>
<proteinExistence type="predicted"/>